<feature type="transmembrane region" description="Helical" evidence="1">
    <location>
        <begin position="7"/>
        <end position="26"/>
    </location>
</feature>
<organism evidence="2">
    <name type="scientific">Anguilla anguilla</name>
    <name type="common">European freshwater eel</name>
    <name type="synonym">Muraena anguilla</name>
    <dbReference type="NCBI Taxonomy" id="7936"/>
    <lineage>
        <taxon>Eukaryota</taxon>
        <taxon>Metazoa</taxon>
        <taxon>Chordata</taxon>
        <taxon>Craniata</taxon>
        <taxon>Vertebrata</taxon>
        <taxon>Euteleostomi</taxon>
        <taxon>Actinopterygii</taxon>
        <taxon>Neopterygii</taxon>
        <taxon>Teleostei</taxon>
        <taxon>Anguilliformes</taxon>
        <taxon>Anguillidae</taxon>
        <taxon>Anguilla</taxon>
    </lineage>
</organism>
<reference evidence="2" key="2">
    <citation type="journal article" date="2015" name="Fish Shellfish Immunol.">
        <title>Early steps in the European eel (Anguilla anguilla)-Vibrio vulnificus interaction in the gills: Role of the RtxA13 toxin.</title>
        <authorList>
            <person name="Callol A."/>
            <person name="Pajuelo D."/>
            <person name="Ebbesson L."/>
            <person name="Teles M."/>
            <person name="MacKenzie S."/>
            <person name="Amaro C."/>
        </authorList>
    </citation>
    <scope>NUCLEOTIDE SEQUENCE</scope>
</reference>
<keyword evidence="1" id="KW-0812">Transmembrane</keyword>
<keyword evidence="1" id="KW-0472">Membrane</keyword>
<evidence type="ECO:0000256" key="1">
    <source>
        <dbReference type="SAM" id="Phobius"/>
    </source>
</evidence>
<protein>
    <submittedName>
        <fullName evidence="2">Uncharacterized protein</fullName>
    </submittedName>
</protein>
<accession>A0A0E9US99</accession>
<sequence length="49" mass="5834">MDNIREFSLSTEFIYLFIYLFIYSLTNLESYGSLYVCVRASIYSHDFMG</sequence>
<name>A0A0E9US99_ANGAN</name>
<dbReference type="EMBL" id="GBXM01039941">
    <property type="protein sequence ID" value="JAH68636.1"/>
    <property type="molecule type" value="Transcribed_RNA"/>
</dbReference>
<evidence type="ECO:0000313" key="2">
    <source>
        <dbReference type="EMBL" id="JAH68636.1"/>
    </source>
</evidence>
<reference evidence="2" key="1">
    <citation type="submission" date="2014-11" db="EMBL/GenBank/DDBJ databases">
        <authorList>
            <person name="Amaro Gonzalez C."/>
        </authorList>
    </citation>
    <scope>NUCLEOTIDE SEQUENCE</scope>
</reference>
<keyword evidence="1" id="KW-1133">Transmembrane helix</keyword>
<dbReference type="AlphaFoldDB" id="A0A0E9US99"/>
<proteinExistence type="predicted"/>